<dbReference type="GO" id="GO:0003676">
    <property type="term" value="F:nucleic acid binding"/>
    <property type="evidence" value="ECO:0007669"/>
    <property type="project" value="InterPro"/>
</dbReference>
<protein>
    <submittedName>
        <fullName evidence="2">Tigger transposable element-derived protein 4</fullName>
    </submittedName>
</protein>
<dbReference type="OrthoDB" id="10056141at2759"/>
<feature type="domain" description="DDE-1" evidence="1">
    <location>
        <begin position="9"/>
        <end position="93"/>
    </location>
</feature>
<gene>
    <name evidence="2" type="primary">Tigd4_180</name>
    <name evidence="2" type="ORF">TNIN_245291</name>
</gene>
<reference evidence="2" key="1">
    <citation type="submission" date="2020-08" db="EMBL/GenBank/DDBJ databases">
        <title>Multicomponent nature underlies the extraordinary mechanical properties of spider dragline silk.</title>
        <authorList>
            <person name="Kono N."/>
            <person name="Nakamura H."/>
            <person name="Mori M."/>
            <person name="Yoshida Y."/>
            <person name="Ohtoshi R."/>
            <person name="Malay A.D."/>
            <person name="Moran D.A.P."/>
            <person name="Tomita M."/>
            <person name="Numata K."/>
            <person name="Arakawa K."/>
        </authorList>
    </citation>
    <scope>NUCLEOTIDE SEQUENCE</scope>
</reference>
<sequence>MTSPANVKENNQKLKNVTVFYLPPNTTSKLQPMDQDMVIRSFKVHYRRRKLRKIITALENNQFVPNINLRVSISKISKAWNYDVTNCTIHNSFAEAGFFVSCQSSVSTVDEDNIPLEETKKIWVQLKKKKPRNYEDVLLGMIFLPLILKMKPLYH</sequence>
<keyword evidence="3" id="KW-1185">Reference proteome</keyword>
<dbReference type="EMBL" id="BMAV01014671">
    <property type="protein sequence ID" value="GFY63258.1"/>
    <property type="molecule type" value="Genomic_DNA"/>
</dbReference>
<comment type="caution">
    <text evidence="2">The sequence shown here is derived from an EMBL/GenBank/DDBJ whole genome shotgun (WGS) entry which is preliminary data.</text>
</comment>
<organism evidence="2 3">
    <name type="scientific">Trichonephila inaurata madagascariensis</name>
    <dbReference type="NCBI Taxonomy" id="2747483"/>
    <lineage>
        <taxon>Eukaryota</taxon>
        <taxon>Metazoa</taxon>
        <taxon>Ecdysozoa</taxon>
        <taxon>Arthropoda</taxon>
        <taxon>Chelicerata</taxon>
        <taxon>Arachnida</taxon>
        <taxon>Araneae</taxon>
        <taxon>Araneomorphae</taxon>
        <taxon>Entelegynae</taxon>
        <taxon>Araneoidea</taxon>
        <taxon>Nephilidae</taxon>
        <taxon>Trichonephila</taxon>
        <taxon>Trichonephila inaurata</taxon>
    </lineage>
</organism>
<evidence type="ECO:0000259" key="1">
    <source>
        <dbReference type="Pfam" id="PF03184"/>
    </source>
</evidence>
<dbReference type="AlphaFoldDB" id="A0A8X7CBH7"/>
<dbReference type="Proteomes" id="UP000886998">
    <property type="component" value="Unassembled WGS sequence"/>
</dbReference>
<proteinExistence type="predicted"/>
<accession>A0A8X7CBH7</accession>
<evidence type="ECO:0000313" key="3">
    <source>
        <dbReference type="Proteomes" id="UP000886998"/>
    </source>
</evidence>
<dbReference type="InterPro" id="IPR004875">
    <property type="entry name" value="DDE_SF_endonuclease_dom"/>
</dbReference>
<evidence type="ECO:0000313" key="2">
    <source>
        <dbReference type="EMBL" id="GFY63258.1"/>
    </source>
</evidence>
<dbReference type="Pfam" id="PF03184">
    <property type="entry name" value="DDE_1"/>
    <property type="match status" value="1"/>
</dbReference>
<name>A0A8X7CBH7_9ARAC</name>